<evidence type="ECO:0000313" key="3">
    <source>
        <dbReference type="Proteomes" id="UP001301442"/>
    </source>
</evidence>
<accession>A0ABZ0GQ06</accession>
<dbReference type="InterPro" id="IPR010791">
    <property type="entry name" value="AttH_dom"/>
</dbReference>
<reference evidence="2 3" key="1">
    <citation type="submission" date="2023-09" db="EMBL/GenBank/DDBJ databases">
        <authorList>
            <person name="Qi X."/>
        </authorList>
    </citation>
    <scope>NUCLEOTIDE SEQUENCE [LARGE SCALE GENOMIC DNA]</scope>
    <source>
        <strain evidence="2 3">S1-1</strain>
    </source>
</reference>
<protein>
    <submittedName>
        <fullName evidence="2">Lipocalin-like domain-containing protein</fullName>
    </submittedName>
</protein>
<dbReference type="Proteomes" id="UP001301442">
    <property type="component" value="Chromosome"/>
</dbReference>
<dbReference type="Gene3D" id="2.40.370.10">
    <property type="entry name" value="AttH-like domain"/>
    <property type="match status" value="2"/>
</dbReference>
<dbReference type="PANTHER" id="PTHR38591">
    <property type="entry name" value="HYDROLASE"/>
    <property type="match status" value="1"/>
</dbReference>
<dbReference type="Pfam" id="PF17186">
    <property type="entry name" value="Lipocalin_9"/>
    <property type="match status" value="1"/>
</dbReference>
<dbReference type="EMBL" id="CP136600">
    <property type="protein sequence ID" value="WOH37795.1"/>
    <property type="molecule type" value="Genomic_DNA"/>
</dbReference>
<dbReference type="InterPro" id="IPR023374">
    <property type="entry name" value="AttH-like_dom_sf"/>
</dbReference>
<proteinExistence type="predicted"/>
<feature type="domain" description="AttH" evidence="1">
    <location>
        <begin position="61"/>
        <end position="236"/>
    </location>
</feature>
<dbReference type="Pfam" id="PF07143">
    <property type="entry name" value="CrtC"/>
    <property type="match status" value="1"/>
</dbReference>
<gene>
    <name evidence="2" type="ORF">RI844_00735</name>
</gene>
<keyword evidence="3" id="KW-1185">Reference proteome</keyword>
<organism evidence="2 3">
    <name type="scientific">Thalassotalea fonticola</name>
    <dbReference type="NCBI Taxonomy" id="3065649"/>
    <lineage>
        <taxon>Bacteria</taxon>
        <taxon>Pseudomonadati</taxon>
        <taxon>Pseudomonadota</taxon>
        <taxon>Gammaproteobacteria</taxon>
        <taxon>Alteromonadales</taxon>
        <taxon>Colwelliaceae</taxon>
        <taxon>Thalassotalea</taxon>
    </lineage>
</organism>
<dbReference type="SUPFAM" id="SSF159245">
    <property type="entry name" value="AttH-like"/>
    <property type="match status" value="1"/>
</dbReference>
<evidence type="ECO:0000259" key="1">
    <source>
        <dbReference type="Pfam" id="PF07143"/>
    </source>
</evidence>
<evidence type="ECO:0000313" key="2">
    <source>
        <dbReference type="EMBL" id="WOH37795.1"/>
    </source>
</evidence>
<name>A0ABZ0GQ06_9GAMM</name>
<sequence>MKRLLVILFSLIYLTACEQSTMSNRHVLTRLAEQDDRYERPKPENLLLFPDAHSPQKNYRHEWWYLTANLQTEDGQRLAAQWTLFRTSVAKRHWYFAHGAMADTKQHMNAFRSGREEFGNVTFTVNPFSAQIDDWAWRSLSGLLPATLKFGDVQSPEVNWQAELSLTSSMLKLPSITPKLPFFLQGQQGFNRKHASRNIASHYYSQPFIDVSGRVFWQGKWQSVSGDAWFDREWGSQFLAPDQQGWDWFSLRLDPNTALMAYRIRSHREDYIYGNLMYRNGRSRILSGDDIKLISITNADDTYPSTFKLIIAADDVDIEIKIVNKKQINQFGIEYFEGMATFTGSHQGEGFVEMTGYR</sequence>
<dbReference type="RefSeq" id="WP_348396573.1">
    <property type="nucleotide sequence ID" value="NZ_CP136600.1"/>
</dbReference>
<dbReference type="PANTHER" id="PTHR38591:SF1">
    <property type="entry name" value="BLL1000 PROTEIN"/>
    <property type="match status" value="1"/>
</dbReference>